<dbReference type="KEGG" id="tpv:TP04_0688"/>
<dbReference type="CDD" id="cd06257">
    <property type="entry name" value="DnaJ"/>
    <property type="match status" value="1"/>
</dbReference>
<dbReference type="SMART" id="SM00271">
    <property type="entry name" value="DnaJ"/>
    <property type="match status" value="1"/>
</dbReference>
<dbReference type="PRINTS" id="PR00625">
    <property type="entry name" value="JDOMAIN"/>
</dbReference>
<dbReference type="SUPFAM" id="SSF52833">
    <property type="entry name" value="Thioredoxin-like"/>
    <property type="match status" value="1"/>
</dbReference>
<dbReference type="GeneID" id="3500490"/>
<dbReference type="PROSITE" id="PS00636">
    <property type="entry name" value="DNAJ_1"/>
    <property type="match status" value="1"/>
</dbReference>
<reference evidence="2 3" key="1">
    <citation type="journal article" date="2005" name="Science">
        <title>Genome sequence of Theileria parva, a bovine pathogen that transforms lymphocytes.</title>
        <authorList>
            <person name="Gardner M.J."/>
            <person name="Bishop R."/>
            <person name="Shah T."/>
            <person name="de Villiers E.P."/>
            <person name="Carlton J.M."/>
            <person name="Hall N."/>
            <person name="Ren Q."/>
            <person name="Paulsen I.T."/>
            <person name="Pain A."/>
            <person name="Berriman M."/>
            <person name="Wilson R.J.M."/>
            <person name="Sato S."/>
            <person name="Ralph S.A."/>
            <person name="Mann D.J."/>
            <person name="Xiong Z."/>
            <person name="Shallom S.J."/>
            <person name="Weidman J."/>
            <person name="Jiang L."/>
            <person name="Lynn J."/>
            <person name="Weaver B."/>
            <person name="Shoaibi A."/>
            <person name="Domingo A.R."/>
            <person name="Wasawo D."/>
            <person name="Crabtree J."/>
            <person name="Wortman J.R."/>
            <person name="Haas B."/>
            <person name="Angiuoli S.V."/>
            <person name="Creasy T.H."/>
            <person name="Lu C."/>
            <person name="Suh B."/>
            <person name="Silva J.C."/>
            <person name="Utterback T.R."/>
            <person name="Feldblyum T.V."/>
            <person name="Pertea M."/>
            <person name="Allen J."/>
            <person name="Nierman W.C."/>
            <person name="Taracha E.L.N."/>
            <person name="Salzberg S.L."/>
            <person name="White O.R."/>
            <person name="Fitzhugh H.A."/>
            <person name="Morzaria S."/>
            <person name="Venter J.C."/>
            <person name="Fraser C.M."/>
            <person name="Nene V."/>
        </authorList>
    </citation>
    <scope>NUCLEOTIDE SEQUENCE [LARGE SCALE GENOMIC DNA]</scope>
    <source>
        <strain evidence="2 3">Muguga</strain>
    </source>
</reference>
<sequence length="509" mass="58751">MYISFHLYIAVICSFYISEARSDYYSILGVKKNATDREIEKAFRKKAKKLHPDANPGNEKAFAELSNAYEVLKDPSKRQTYDMHGEEGLKQEGPQGHPYQHYYGDGGHTFFSFEGFDFDDVFTHFNFGGGSKGGRREQQFQSNISFENTIVEEICPKTYKNSIKNIRVLNLYYFFMSNSRTCQAAHKGFVDTITKFKGALNVYALNCDKHSNFCNKTVRSVPHLIAHNNTSPDPVVFENDEYTLKLEIWLHKIMPSELVEIKDYKHLKDFIENQPITHVVSIVKKTLYLTLLKSLSVYVKSKIKIGYIRASNKELISNFNKSRTETARLYHIQDLESMDEKSIELNSENFSDVLLWLNLKQNEYKKKGVGTYKELTKALLDSGECGPKDNQFCFIFIKYGNRAEHSLHEELSNISKKYIQDAVKIRYISAANQHKFVSAFGLSSRCPAYEVCSKFIAFRGKRRKFKIMKSPLTATNVQKFIDDVITNLVSLDTILLHDPRIIDYSNDEF</sequence>
<dbReference type="PANTHER" id="PTHR45184:SF1">
    <property type="entry name" value="DNAJ PROTEIN ERDJ3A"/>
    <property type="match status" value="1"/>
</dbReference>
<dbReference type="EMBL" id="AAGK01000004">
    <property type="protein sequence ID" value="EAN32041.1"/>
    <property type="molecule type" value="Genomic_DNA"/>
</dbReference>
<feature type="domain" description="J" evidence="1">
    <location>
        <begin position="23"/>
        <end position="85"/>
    </location>
</feature>
<dbReference type="SUPFAM" id="SSF46565">
    <property type="entry name" value="Chaperone J-domain"/>
    <property type="match status" value="1"/>
</dbReference>
<dbReference type="PANTHER" id="PTHR45184">
    <property type="entry name" value="DNAJ PROTEIN ERDJ3A"/>
    <property type="match status" value="1"/>
</dbReference>
<dbReference type="OMA" id="FFISYND"/>
<keyword evidence="3" id="KW-1185">Reference proteome</keyword>
<dbReference type="Proteomes" id="UP000001949">
    <property type="component" value="Unassembled WGS sequence"/>
</dbReference>
<keyword evidence="2" id="KW-0346">Stress response</keyword>
<proteinExistence type="predicted"/>
<dbReference type="InterPro" id="IPR018253">
    <property type="entry name" value="DnaJ_domain_CS"/>
</dbReference>
<evidence type="ECO:0000259" key="1">
    <source>
        <dbReference type="PROSITE" id="PS50076"/>
    </source>
</evidence>
<organism evidence="2 3">
    <name type="scientific">Theileria parva</name>
    <name type="common">East coast fever infection agent</name>
    <dbReference type="NCBI Taxonomy" id="5875"/>
    <lineage>
        <taxon>Eukaryota</taxon>
        <taxon>Sar</taxon>
        <taxon>Alveolata</taxon>
        <taxon>Apicomplexa</taxon>
        <taxon>Aconoidasida</taxon>
        <taxon>Piroplasmida</taxon>
        <taxon>Theileriidae</taxon>
        <taxon>Theileria</taxon>
    </lineage>
</organism>
<dbReference type="Pfam" id="PF00226">
    <property type="entry name" value="DnaJ"/>
    <property type="match status" value="1"/>
</dbReference>
<dbReference type="VEuPathDB" id="PiroplasmaDB:TpMuguga_04g00688"/>
<dbReference type="Gene3D" id="1.10.287.110">
    <property type="entry name" value="DnaJ domain"/>
    <property type="match status" value="1"/>
</dbReference>
<dbReference type="InterPro" id="IPR036869">
    <property type="entry name" value="J_dom_sf"/>
</dbReference>
<dbReference type="InterPro" id="IPR052842">
    <property type="entry name" value="ER_Co-chaperone"/>
</dbReference>
<evidence type="ECO:0000313" key="3">
    <source>
        <dbReference type="Proteomes" id="UP000001949"/>
    </source>
</evidence>
<dbReference type="Gene3D" id="3.40.30.10">
    <property type="entry name" value="Glutaredoxin"/>
    <property type="match status" value="2"/>
</dbReference>
<evidence type="ECO:0000313" key="2">
    <source>
        <dbReference type="EMBL" id="EAN32041.1"/>
    </source>
</evidence>
<dbReference type="InParanoid" id="Q4N1P4"/>
<accession>Q4N1P4</accession>
<dbReference type="AlphaFoldDB" id="Q4N1P4"/>
<dbReference type="InterPro" id="IPR001623">
    <property type="entry name" value="DnaJ_domain"/>
</dbReference>
<dbReference type="eggNOG" id="KOG0714">
    <property type="taxonomic scope" value="Eukaryota"/>
</dbReference>
<gene>
    <name evidence="2" type="ordered locus">TP04_0688</name>
</gene>
<comment type="caution">
    <text evidence="2">The sequence shown here is derived from an EMBL/GenBank/DDBJ whole genome shotgun (WGS) entry which is preliminary data.</text>
</comment>
<protein>
    <submittedName>
        <fullName evidence="2">Heat shock protein DnaJ, putative</fullName>
    </submittedName>
</protein>
<dbReference type="InterPro" id="IPR036249">
    <property type="entry name" value="Thioredoxin-like_sf"/>
</dbReference>
<name>Q4N1P4_THEPA</name>
<dbReference type="PROSITE" id="PS50076">
    <property type="entry name" value="DNAJ_2"/>
    <property type="match status" value="1"/>
</dbReference>
<dbReference type="STRING" id="5875.Q4N1P4"/>